<protein>
    <submittedName>
        <fullName evidence="3">Uncharacterized protein</fullName>
    </submittedName>
</protein>
<keyword evidence="4" id="KW-1185">Reference proteome</keyword>
<feature type="compositionally biased region" description="Acidic residues" evidence="1">
    <location>
        <begin position="99"/>
        <end position="116"/>
    </location>
</feature>
<gene>
    <name evidence="3" type="ORF">D0Z08_10010</name>
</gene>
<feature type="region of interest" description="Disordered" evidence="1">
    <location>
        <begin position="84"/>
        <end position="124"/>
    </location>
</feature>
<accession>A0A417Y4F8</accession>
<dbReference type="Proteomes" id="UP000283644">
    <property type="component" value="Unassembled WGS sequence"/>
</dbReference>
<keyword evidence="2" id="KW-0472">Membrane</keyword>
<dbReference type="EMBL" id="QXGH01000013">
    <property type="protein sequence ID" value="RHW27466.1"/>
    <property type="molecule type" value="Genomic_DNA"/>
</dbReference>
<keyword evidence="2" id="KW-0812">Transmembrane</keyword>
<dbReference type="AlphaFoldDB" id="A0A417Y4F8"/>
<reference evidence="3 4" key="1">
    <citation type="submission" date="2018-09" db="EMBL/GenBank/DDBJ databases">
        <title>Genome sequencing of Nocardioides immobilis CCTCC AB 2017083 for comparison to Nocardioides silvaticus.</title>
        <authorList>
            <person name="Li C."/>
            <person name="Wang G."/>
        </authorList>
    </citation>
    <scope>NUCLEOTIDE SEQUENCE [LARGE SCALE GENOMIC DNA]</scope>
    <source>
        <strain evidence="3 4">CCTCC AB 2017083</strain>
    </source>
</reference>
<dbReference type="OrthoDB" id="10008285at2"/>
<evidence type="ECO:0000313" key="3">
    <source>
        <dbReference type="EMBL" id="RHW27466.1"/>
    </source>
</evidence>
<proteinExistence type="predicted"/>
<feature type="region of interest" description="Disordered" evidence="1">
    <location>
        <begin position="1"/>
        <end position="25"/>
    </location>
</feature>
<keyword evidence="2" id="KW-1133">Transmembrane helix</keyword>
<evidence type="ECO:0000256" key="1">
    <source>
        <dbReference type="SAM" id="MobiDB-lite"/>
    </source>
</evidence>
<feature type="transmembrane region" description="Helical" evidence="2">
    <location>
        <begin position="57"/>
        <end position="78"/>
    </location>
</feature>
<comment type="caution">
    <text evidence="3">The sequence shown here is derived from an EMBL/GenBank/DDBJ whole genome shotgun (WGS) entry which is preliminary data.</text>
</comment>
<evidence type="ECO:0000256" key="2">
    <source>
        <dbReference type="SAM" id="Phobius"/>
    </source>
</evidence>
<dbReference type="RefSeq" id="WP_118925087.1">
    <property type="nucleotide sequence ID" value="NZ_QXGH01000013.1"/>
</dbReference>
<evidence type="ECO:0000313" key="4">
    <source>
        <dbReference type="Proteomes" id="UP000283644"/>
    </source>
</evidence>
<sequence>MIDDHPDLGPDPLAGRDPHPREQIDLWPLHDARQELLEEIVSQPGPGNASAPSTRRFLVPVGVAAAVALVAGGAWFVVSSDDNKDDDQIVASSDSPTDSPDDATDPSTEEADEPSEPADPAVAPLSEVEKGDVLGPQQCRRFRHADVALYLGRDGSHPRDEVLVTLRELDRALELTRLRRDKPWRVQIIRVGDRDDARDRVISVDKACKVVAIDELKVRDGG</sequence>
<organism evidence="3 4">
    <name type="scientific">Nocardioides immobilis</name>
    <dbReference type="NCBI Taxonomy" id="2049295"/>
    <lineage>
        <taxon>Bacteria</taxon>
        <taxon>Bacillati</taxon>
        <taxon>Actinomycetota</taxon>
        <taxon>Actinomycetes</taxon>
        <taxon>Propionibacteriales</taxon>
        <taxon>Nocardioidaceae</taxon>
        <taxon>Nocardioides</taxon>
    </lineage>
</organism>
<name>A0A417Y4F8_9ACTN</name>